<dbReference type="PANTHER" id="PTHR24198:SF165">
    <property type="entry name" value="ANKYRIN REPEAT-CONTAINING PROTEIN-RELATED"/>
    <property type="match status" value="1"/>
</dbReference>
<dbReference type="Pfam" id="PF24883">
    <property type="entry name" value="NPHP3_N"/>
    <property type="match status" value="2"/>
</dbReference>
<feature type="repeat" description="ANK" evidence="3">
    <location>
        <begin position="2820"/>
        <end position="2852"/>
    </location>
</feature>
<dbReference type="InterPro" id="IPR027417">
    <property type="entry name" value="P-loop_NTPase"/>
</dbReference>
<feature type="repeat" description="ANK" evidence="3">
    <location>
        <begin position="2489"/>
        <end position="2521"/>
    </location>
</feature>
<dbReference type="Gene3D" id="1.25.40.20">
    <property type="entry name" value="Ankyrin repeat-containing domain"/>
    <property type="match status" value="11"/>
</dbReference>
<dbReference type="InterPro" id="IPR056884">
    <property type="entry name" value="NPHP3-like_N"/>
</dbReference>
<keyword evidence="5" id="KW-0812">Transmembrane</keyword>
<feature type="repeat" description="ANK" evidence="3">
    <location>
        <begin position="2754"/>
        <end position="2786"/>
    </location>
</feature>
<dbReference type="Gene3D" id="1.20.58.340">
    <property type="entry name" value="Magnesium transport protein CorA, transmembrane region"/>
    <property type="match status" value="1"/>
</dbReference>
<feature type="repeat" description="ANK" evidence="3">
    <location>
        <begin position="2721"/>
        <end position="2753"/>
    </location>
</feature>
<keyword evidence="1" id="KW-0677">Repeat</keyword>
<feature type="repeat" description="ANK" evidence="3">
    <location>
        <begin position="2590"/>
        <end position="2622"/>
    </location>
</feature>
<feature type="repeat" description="ANK" evidence="3">
    <location>
        <begin position="2787"/>
        <end position="2819"/>
    </location>
</feature>
<feature type="transmembrane region" description="Helical" evidence="5">
    <location>
        <begin position="331"/>
        <end position="352"/>
    </location>
</feature>
<feature type="region of interest" description="Disordered" evidence="4">
    <location>
        <begin position="3345"/>
        <end position="3395"/>
    </location>
</feature>
<feature type="region of interest" description="Disordered" evidence="4">
    <location>
        <begin position="368"/>
        <end position="391"/>
    </location>
</feature>
<dbReference type="InterPro" id="IPR002110">
    <property type="entry name" value="Ankyrin_rpt"/>
</dbReference>
<feature type="repeat" description="ANK" evidence="3">
    <location>
        <begin position="2985"/>
        <end position="3017"/>
    </location>
</feature>
<gene>
    <name evidence="7" type="ORF">FGG08_003921</name>
</gene>
<feature type="repeat" description="ANK" evidence="3">
    <location>
        <begin position="2886"/>
        <end position="2918"/>
    </location>
</feature>
<feature type="compositionally biased region" description="Acidic residues" evidence="4">
    <location>
        <begin position="3345"/>
        <end position="3362"/>
    </location>
</feature>
<feature type="repeat" description="ANK" evidence="3">
    <location>
        <begin position="2460"/>
        <end position="2492"/>
    </location>
</feature>
<feature type="repeat" description="ANK" evidence="3">
    <location>
        <begin position="2653"/>
        <end position="2685"/>
    </location>
</feature>
<dbReference type="PRINTS" id="PR01415">
    <property type="entry name" value="ANKYRIN"/>
</dbReference>
<dbReference type="SUPFAM" id="SSF52540">
    <property type="entry name" value="P-loop containing nucleoside triphosphate hydrolases"/>
    <property type="match status" value="2"/>
</dbReference>
<feature type="repeat" description="ANK" evidence="3">
    <location>
        <begin position="2297"/>
        <end position="2329"/>
    </location>
</feature>
<feature type="repeat" description="ANK" evidence="3">
    <location>
        <begin position="3196"/>
        <end position="3228"/>
    </location>
</feature>
<reference evidence="7" key="1">
    <citation type="submission" date="2021-03" db="EMBL/GenBank/DDBJ databases">
        <title>Comparative genomics and phylogenomic investigation of the class Geoglossomycetes provide insights into ecological specialization and systematics.</title>
        <authorList>
            <person name="Melie T."/>
            <person name="Pirro S."/>
            <person name="Miller A.N."/>
            <person name="Quandt A."/>
        </authorList>
    </citation>
    <scope>NUCLEOTIDE SEQUENCE</scope>
    <source>
        <strain evidence="7">GBOQ0MN5Z8</strain>
    </source>
</reference>
<sequence length="3395" mass="374290">MEFSFLKRPAGTPYIQKQLQITSNMMQHLCTRFKVSQAFTEMLFENQIWSGNGCFVQRDKDRVQRFDMFYRGNCGWRDRTQTYFACDFEARTATYLCVNCSEKEIERITKEDVVSRVLALDALLADECLRAWQDNINHCRKRLIEYEYHNIDLKSKAFLATATNQLHGLSSNLHRITEHLADFEERMEFLRDALGKYVKASELHPAWCDREGVDVDDSFRFLISGAQMCRRWSVNYWERVGLRINLMFHLCAQTDNQTSAALASTNVEISHLTSAISEEAQRDNSAMITLSVVAMLFLPGTFVSGLFSMVFFNYSLDSTTGHEIFTVSRNLWLFFAVTVPLTLAIFGVWDIWRRWRVRGARRGVGEVKGSRTGNGLGTGRQGSVKGSPNGGLTLPNGTGLERWAGMAESLDAAAGTAVAAAILSFLLALAFSRFNSSWGSKTPVSSPRTFRISNIPRAITESQFRDILNNLGDDSDRPGLLQLSFAPAAASAHSERSFVATATFLIPPVVDRLQSAIKRRVGDGSDSIVVDLDFFGLTPLSNPLQDPTVDVIAITGLAGHAFGSWKSRNGPNMWLRDYLPETIPGARILTYGYDTKLLVSQSNASILEFSRKFLESVKAVRCHQNALAYAAEGSLDDKAVFKSCYAVLFFGVPNRGLNQSSLTSMVKGNPNEELVNSLGESSRFLGLLHEMFYRHFTFKDSHIISIYETKETRTVLVRLNAPVCMRRILTFHLQRCPKTGEWKRTGPRVMMVPRISATHSGPNEKIDDQLPIDANHSDIVKFSDPSNPDYVIIESRIKKLVADAPTVIRRRLAGHREYSLTILNSTECLAAFPRGKLKALTKAPKLYTNKGLTEWFDSRLEYKAWVSSKSCQFLWYSREPDSSTTSMELHKVRELSNKTYVLMQDLAYFFCDPSVRLSSVSEERRLTPAFILCSIIAQILHSDHDRGNYDRFRYINPTMEEQLSPSSALAALVSLDSLFGLLIQLIDDKPDREIQIIVENIDSLSLDYCIEFLWRLRHLWEAVMEKTKVVMKVLVTSRRTEEIQEVLKNLPCIDQETEVNGWHLVFLSITLIANYLVECLTSLRLHAYNTRQTVVAEGQGDTGDWIWENPAFRDWYVAKGSTILWIQGKPGSGKSTLSKQILRKLQIDHGVKGHAEIFSESDISTRLGWTNDSKPIVQMRAERNRDMTIVAGFFYNNRGGQTETNHSQLLQSLLYQILCQDKRLFVPIRDIYRLLRDTHGNDTSWSHEDLMVVFSILSKFDEFPLRIYIIIDAMDESDEAGRLEILSLLSNFCSVDVRCVFKSVVASRPSPDVKNRLANLKDCRQIILQDENMSDIERVIDARLKPVETDLGPQSPELQYIRSYLLRHSDGVFLWVELVLRRVEEYVNSGATGDGIRERLEGFPDDLYPFYRDIIRQLEARGKCDITEAGNMIAWASCAGRPLDVQEFGDAIAISSVSGAGNLDSTVLKAKRYRNLDHLRKGIKARSGGLLEVTTPKRSSRYQQRDAGLSVSNDIVQLLHQTVKEFLLVEESAGPFNAAVVRGDTVIANGCIKYITLSLSRASFPGGAIQELKDWKLADYEFFVRHLEDRPLLSYALSYLPHHLKSRGTQEAEGILLKFLRQIHEDPQSCSWCFLAVWFAYHGYVSLPDQQLDYARSFINTILVTAAKHGLVGVAKLAIEAKASVDCFDERNGSSPLVVAAERGRREVAEILIDNGADLDLSLEKRGTALHAAIAAGDITMVKLLLTRGASTGARGSGKGSALATAAATENEEIVKLLMSVGADVSARDEHGWTALHRVVNERKAAMVELLLASGVPANAVTNDGLTALHLAEVKQDEEMVMVLLEQNRIDPNIKDKDGWTPLSRAVVSGHEGIIKLLLGCERVNPNIIDRNGRTPLLSAVEVGNEAVVRLLLNHDQVNLDTKDRDSQSPLSRAADKEHEAIVRQLLAREDIDLNCDDTSYRTALHLAEAKQNQAIVKLLLDQEGINPNSRDKFGQTPLSRAAENGHEAMVQLLLDRSDTSADLEDHDGRTPLSWAAENGHEAVIQLLLDMGDRSADLEDYDGRTPLSWAAERGHEMVIRLLFGWSRMVFDLRDIDGQTALSRAAGNGHEAAVRLLLELGDEENDPATRDVNKDVALYHAASSGCDAVVRLLLEMGADPSAQGEDGLPVLHTAIMGGHIGAVQILLENGANPDDEGLGGWTALHVAASEGYEAAARLLLQNGADPMIRSEGGSTALHLAALEGAEAVVRLLLDKTPYVDVKNRYGWTVLHMAVEAGHGVVVQLLLDKGAYVHAQDGGGWTPLHVAVHGGHEAVVRRLLDSEADPEVLITARLTALHRAALDGHANIVRLLLDEGADSDGRSGELDALYMAAGKGHDEVVGLLLEKNPYPYSEEERWLDTLMLALGEGHGAVARLMLDYQRRPLSSHHLQIALHQAAQGGHEGVVRLLLDTGAQVKGLDAWGSTALDKAAERGHEATVRLLLEKGAVPNARSETLFRAAMSGNEIVVGLLLDGGADPNARDNDGMTVLYSASRRGHGAVAQLLLERGANPVLGPQGDGYWSFLHWGTSRGQEAIVRLLLNKGVDVNAQNEDGQTALHEAVHRCYLGIAQLLLANGADAKVRDKVGWTALHYVEHEAMVSLLIEKGAHPNAQNANGWTALHFSAYGGRKQLVQMLLQKGADQNVQDEYGSTALHLAVWEGHKDVVQLLLENGVDPNVRDKGALRLVALHLAASKGHKQIVELLLENGADPSVQDGDGLVALTLAAREGNEQIIQLLLKKGVDLNVKDDNGSVALHFATWGGHTRVVQLLLENGADPNVQDRGELVALHLAASKGNKQVVRLLLESEADPNIQDGNGSPALHIAVRGDYEQIIQLLLEAGADQGIRDGGGLAALSVAAQIGNADVVQLLLENGADPNAQNDDGSVALHLAASKGHKQAIQLLLKNGADPNARDSKGSVALHFLAWEGYKQVILFLFQNGADPNAQNNDGSVALHFAVSQGHNRVVQLLLENGANPNVRDKDGIAALHIAAWEGDQKVVQILLKSGADPKAQDKNRWTVLRHAVRGGDEAVVRLLLENEASVPKVQLNDEWAVPQGRACCCVGAVRPPLSNEADPSSQGGNVETVLHLAASCGIGNVVSLLLEYGADVMARDPGGQTALHKAAEWGQVTAAELLLGTELNGSPQDNWAVRALNVGALDNRDATPLHLATKAGHIDTVRLLLSAGADTRALDDRKATPLHWAADGASIEIVRLILAETGSDIEAKDSDGLTAIHWAVLRGEKATIRLLIGAMKRTKRERRCKALVLYKDPTKIHPKLAPVTNFERPSRRRSWDSVEGWLDSSRSDIWEEEEVGFMSDIQEEEEDDCMSDVREEEGVSFLSDIQEEEEEDCMSDVREEETN</sequence>
<feature type="repeat" description="ANK" evidence="3">
    <location>
        <begin position="1994"/>
        <end position="2018"/>
    </location>
</feature>
<keyword evidence="2 3" id="KW-0040">ANK repeat</keyword>
<dbReference type="Pfam" id="PF00023">
    <property type="entry name" value="Ank"/>
    <property type="match status" value="1"/>
</dbReference>
<feature type="repeat" description="ANK" evidence="3">
    <location>
        <begin position="2330"/>
        <end position="2362"/>
    </location>
</feature>
<comment type="caution">
    <text evidence="7">The sequence shown here is derived from an EMBL/GenBank/DDBJ whole genome shotgun (WGS) entry which is preliminary data.</text>
</comment>
<feature type="transmembrane region" description="Helical" evidence="5">
    <location>
        <begin position="412"/>
        <end position="431"/>
    </location>
</feature>
<feature type="repeat" description="ANK" evidence="3">
    <location>
        <begin position="3117"/>
        <end position="3149"/>
    </location>
</feature>
<keyword evidence="8" id="KW-1185">Reference proteome</keyword>
<name>A0A9P8I3D9_9PEZI</name>
<feature type="repeat" description="ANK" evidence="3">
    <location>
        <begin position="2096"/>
        <end position="2128"/>
    </location>
</feature>
<evidence type="ECO:0000256" key="3">
    <source>
        <dbReference type="PROSITE-ProRule" id="PRU00023"/>
    </source>
</evidence>
<feature type="repeat" description="ANK" evidence="3">
    <location>
        <begin position="2952"/>
        <end position="2984"/>
    </location>
</feature>
<feature type="repeat" description="ANK" evidence="3">
    <location>
        <begin position="2198"/>
        <end position="2230"/>
    </location>
</feature>
<dbReference type="OrthoDB" id="427518at2759"/>
<evidence type="ECO:0000256" key="5">
    <source>
        <dbReference type="SAM" id="Phobius"/>
    </source>
</evidence>
<dbReference type="Pfam" id="PF13637">
    <property type="entry name" value="Ank_4"/>
    <property type="match status" value="2"/>
</dbReference>
<evidence type="ECO:0000313" key="7">
    <source>
        <dbReference type="EMBL" id="KAH0541631.1"/>
    </source>
</evidence>
<dbReference type="EMBL" id="JAGHQL010000073">
    <property type="protein sequence ID" value="KAH0541631.1"/>
    <property type="molecule type" value="Genomic_DNA"/>
</dbReference>
<feature type="repeat" description="ANK" evidence="3">
    <location>
        <begin position="3150"/>
        <end position="3182"/>
    </location>
</feature>
<feature type="repeat" description="ANK" evidence="3">
    <location>
        <begin position="2686"/>
        <end position="2718"/>
    </location>
</feature>
<feature type="repeat" description="ANK" evidence="3">
    <location>
        <begin position="1758"/>
        <end position="1790"/>
    </location>
</feature>
<dbReference type="Gene3D" id="3.40.50.300">
    <property type="entry name" value="P-loop containing nucleotide triphosphate hydrolases"/>
    <property type="match status" value="1"/>
</dbReference>
<evidence type="ECO:0000259" key="6">
    <source>
        <dbReference type="Pfam" id="PF24883"/>
    </source>
</evidence>
<organism evidence="7 8">
    <name type="scientific">Glutinoglossum americanum</name>
    <dbReference type="NCBI Taxonomy" id="1670608"/>
    <lineage>
        <taxon>Eukaryota</taxon>
        <taxon>Fungi</taxon>
        <taxon>Dikarya</taxon>
        <taxon>Ascomycota</taxon>
        <taxon>Pezizomycotina</taxon>
        <taxon>Geoglossomycetes</taxon>
        <taxon>Geoglossales</taxon>
        <taxon>Geoglossaceae</taxon>
        <taxon>Glutinoglossum</taxon>
    </lineage>
</organism>
<feature type="repeat" description="ANK" evidence="3">
    <location>
        <begin position="1791"/>
        <end position="1823"/>
    </location>
</feature>
<feature type="repeat" description="ANK" evidence="3">
    <location>
        <begin position="2028"/>
        <end position="2052"/>
    </location>
</feature>
<feature type="transmembrane region" description="Helical" evidence="5">
    <location>
        <begin position="286"/>
        <end position="311"/>
    </location>
</feature>
<feature type="repeat" description="ANK" evidence="3">
    <location>
        <begin position="2522"/>
        <end position="2548"/>
    </location>
</feature>
<feature type="compositionally biased region" description="Acidic residues" evidence="4">
    <location>
        <begin position="3377"/>
        <end position="3386"/>
    </location>
</feature>
<feature type="repeat" description="ANK" evidence="3">
    <location>
        <begin position="2062"/>
        <end position="2083"/>
    </location>
</feature>
<protein>
    <recommendedName>
        <fullName evidence="6">Nephrocystin 3-like N-terminal domain-containing protein</fullName>
    </recommendedName>
</protein>
<feature type="repeat" description="ANK" evidence="3">
    <location>
        <begin position="2231"/>
        <end position="2263"/>
    </location>
</feature>
<feature type="repeat" description="ANK" evidence="3">
    <location>
        <begin position="2562"/>
        <end position="2589"/>
    </location>
</feature>
<dbReference type="Pfam" id="PF12796">
    <property type="entry name" value="Ank_2"/>
    <property type="match status" value="15"/>
</dbReference>
<accession>A0A9P8I3D9</accession>
<evidence type="ECO:0000256" key="4">
    <source>
        <dbReference type="SAM" id="MobiDB-lite"/>
    </source>
</evidence>
<keyword evidence="5" id="KW-0472">Membrane</keyword>
<feature type="repeat" description="ANK" evidence="3">
    <location>
        <begin position="2264"/>
        <end position="2296"/>
    </location>
</feature>
<evidence type="ECO:0000256" key="2">
    <source>
        <dbReference type="ARBA" id="ARBA00023043"/>
    </source>
</evidence>
<evidence type="ECO:0000313" key="8">
    <source>
        <dbReference type="Proteomes" id="UP000698800"/>
    </source>
</evidence>
<dbReference type="SUPFAM" id="SSF48403">
    <property type="entry name" value="Ankyrin repeat"/>
    <property type="match status" value="5"/>
</dbReference>
<feature type="repeat" description="ANK" evidence="3">
    <location>
        <begin position="1824"/>
        <end position="1857"/>
    </location>
</feature>
<feature type="domain" description="Nephrocystin 3-like N-terminal" evidence="6">
    <location>
        <begin position="853"/>
        <end position="1038"/>
    </location>
</feature>
<feature type="repeat" description="ANK" evidence="3">
    <location>
        <begin position="1892"/>
        <end position="1915"/>
    </location>
</feature>
<dbReference type="PANTHER" id="PTHR24198">
    <property type="entry name" value="ANKYRIN REPEAT AND PROTEIN KINASE DOMAIN-CONTAINING PROTEIN"/>
    <property type="match status" value="1"/>
</dbReference>
<feature type="repeat" description="ANK" evidence="3">
    <location>
        <begin position="3229"/>
        <end position="3262"/>
    </location>
</feature>
<proteinExistence type="predicted"/>
<feature type="domain" description="Nephrocystin 3-like N-terminal" evidence="6">
    <location>
        <begin position="1101"/>
        <end position="1308"/>
    </location>
</feature>
<feature type="repeat" description="ANK" evidence="3">
    <location>
        <begin position="2427"/>
        <end position="2459"/>
    </location>
</feature>
<dbReference type="PROSITE" id="PS50297">
    <property type="entry name" value="ANK_REP_REGION"/>
    <property type="match status" value="35"/>
</dbReference>
<dbReference type="Proteomes" id="UP000698800">
    <property type="component" value="Unassembled WGS sequence"/>
</dbReference>
<feature type="repeat" description="ANK" evidence="3">
    <location>
        <begin position="3018"/>
        <end position="3050"/>
    </location>
</feature>
<feature type="repeat" description="ANK" evidence="3">
    <location>
        <begin position="2165"/>
        <end position="2197"/>
    </location>
</feature>
<feature type="repeat" description="ANK" evidence="3">
    <location>
        <begin position="1725"/>
        <end position="1757"/>
    </location>
</feature>
<dbReference type="SMART" id="SM00248">
    <property type="entry name" value="ANK"/>
    <property type="match status" value="47"/>
</dbReference>
<evidence type="ECO:0000256" key="1">
    <source>
        <dbReference type="ARBA" id="ARBA00022737"/>
    </source>
</evidence>
<feature type="repeat" description="ANK" evidence="3">
    <location>
        <begin position="2853"/>
        <end position="2885"/>
    </location>
</feature>
<feature type="repeat" description="ANK" evidence="3">
    <location>
        <begin position="2132"/>
        <end position="2164"/>
    </location>
</feature>
<dbReference type="InterPro" id="IPR036770">
    <property type="entry name" value="Ankyrin_rpt-contain_sf"/>
</dbReference>
<dbReference type="PROSITE" id="PS50088">
    <property type="entry name" value="ANK_REPEAT"/>
    <property type="match status" value="39"/>
</dbReference>
<feature type="repeat" description="ANK" evidence="3">
    <location>
        <begin position="1692"/>
        <end position="1724"/>
    </location>
</feature>
<feature type="repeat" description="ANK" evidence="3">
    <location>
        <begin position="2919"/>
        <end position="2951"/>
    </location>
</feature>
<keyword evidence="5" id="KW-1133">Transmembrane helix</keyword>